<comment type="caution">
    <text evidence="2">The sequence shown here is derived from an EMBL/GenBank/DDBJ whole genome shotgun (WGS) entry which is preliminary data.</text>
</comment>
<feature type="transmembrane region" description="Helical" evidence="1">
    <location>
        <begin position="72"/>
        <end position="95"/>
    </location>
</feature>
<keyword evidence="1" id="KW-0472">Membrane</keyword>
<gene>
    <name evidence="2" type="ORF">B0T24DRAFT_611164</name>
</gene>
<reference evidence="2" key="1">
    <citation type="journal article" date="2023" name="Mol. Phylogenet. Evol.">
        <title>Genome-scale phylogeny and comparative genomics of the fungal order Sordariales.</title>
        <authorList>
            <person name="Hensen N."/>
            <person name="Bonometti L."/>
            <person name="Westerberg I."/>
            <person name="Brannstrom I.O."/>
            <person name="Guillou S."/>
            <person name="Cros-Aarteil S."/>
            <person name="Calhoun S."/>
            <person name="Haridas S."/>
            <person name="Kuo A."/>
            <person name="Mondo S."/>
            <person name="Pangilinan J."/>
            <person name="Riley R."/>
            <person name="LaButti K."/>
            <person name="Andreopoulos B."/>
            <person name="Lipzen A."/>
            <person name="Chen C."/>
            <person name="Yan M."/>
            <person name="Daum C."/>
            <person name="Ng V."/>
            <person name="Clum A."/>
            <person name="Steindorff A."/>
            <person name="Ohm R.A."/>
            <person name="Martin F."/>
            <person name="Silar P."/>
            <person name="Natvig D.O."/>
            <person name="Lalanne C."/>
            <person name="Gautier V."/>
            <person name="Ament-Velasquez S.L."/>
            <person name="Kruys A."/>
            <person name="Hutchinson M.I."/>
            <person name="Powell A.J."/>
            <person name="Barry K."/>
            <person name="Miller A.N."/>
            <person name="Grigoriev I.V."/>
            <person name="Debuchy R."/>
            <person name="Gladieux P."/>
            <person name="Hiltunen Thoren M."/>
            <person name="Johannesson H."/>
        </authorList>
    </citation>
    <scope>NUCLEOTIDE SEQUENCE</scope>
    <source>
        <strain evidence="2">CBS 958.72</strain>
    </source>
</reference>
<keyword evidence="3" id="KW-1185">Reference proteome</keyword>
<dbReference type="Proteomes" id="UP001287356">
    <property type="component" value="Unassembled WGS sequence"/>
</dbReference>
<evidence type="ECO:0000313" key="3">
    <source>
        <dbReference type="Proteomes" id="UP001287356"/>
    </source>
</evidence>
<keyword evidence="1" id="KW-0812">Transmembrane</keyword>
<evidence type="ECO:0000313" key="2">
    <source>
        <dbReference type="EMBL" id="KAK3379256.1"/>
    </source>
</evidence>
<reference evidence="2" key="2">
    <citation type="submission" date="2023-06" db="EMBL/GenBank/DDBJ databases">
        <authorList>
            <consortium name="Lawrence Berkeley National Laboratory"/>
            <person name="Haridas S."/>
            <person name="Hensen N."/>
            <person name="Bonometti L."/>
            <person name="Westerberg I."/>
            <person name="Brannstrom I.O."/>
            <person name="Guillou S."/>
            <person name="Cros-Aarteil S."/>
            <person name="Calhoun S."/>
            <person name="Kuo A."/>
            <person name="Mondo S."/>
            <person name="Pangilinan J."/>
            <person name="Riley R."/>
            <person name="Labutti K."/>
            <person name="Andreopoulos B."/>
            <person name="Lipzen A."/>
            <person name="Chen C."/>
            <person name="Yanf M."/>
            <person name="Daum C."/>
            <person name="Ng V."/>
            <person name="Clum A."/>
            <person name="Steindorff A."/>
            <person name="Ohm R."/>
            <person name="Martin F."/>
            <person name="Silar P."/>
            <person name="Natvig D."/>
            <person name="Lalanne C."/>
            <person name="Gautier V."/>
            <person name="Ament-Velasquez S.L."/>
            <person name="Kruys A."/>
            <person name="Hutchinson M.I."/>
            <person name="Powell A.J."/>
            <person name="Barry K."/>
            <person name="Miller A.N."/>
            <person name="Grigoriev I.V."/>
            <person name="Debuchy R."/>
            <person name="Gladieux P."/>
            <person name="Thoren M.H."/>
            <person name="Johannesson H."/>
        </authorList>
    </citation>
    <scope>NUCLEOTIDE SEQUENCE</scope>
    <source>
        <strain evidence="2">CBS 958.72</strain>
    </source>
</reference>
<evidence type="ECO:0000256" key="1">
    <source>
        <dbReference type="SAM" id="Phobius"/>
    </source>
</evidence>
<dbReference type="AlphaFoldDB" id="A0AAE0ND27"/>
<feature type="transmembrane region" description="Helical" evidence="1">
    <location>
        <begin position="48"/>
        <end position="66"/>
    </location>
</feature>
<protein>
    <submittedName>
        <fullName evidence="2">Uncharacterized protein</fullName>
    </submittedName>
</protein>
<accession>A0AAE0ND27</accession>
<name>A0AAE0ND27_9PEZI</name>
<sequence>MRSWFRRRHLCLLRNSPHFPNPFPPPRHLASVPAAAQVLTTAFGTRHILRGTGLPLCAALLGPGLGVLHDRVRVWACACVLSHFFLSCMFSLRLWQRRNKALVKAQ</sequence>
<proteinExistence type="predicted"/>
<organism evidence="2 3">
    <name type="scientific">Lasiosphaeria ovina</name>
    <dbReference type="NCBI Taxonomy" id="92902"/>
    <lineage>
        <taxon>Eukaryota</taxon>
        <taxon>Fungi</taxon>
        <taxon>Dikarya</taxon>
        <taxon>Ascomycota</taxon>
        <taxon>Pezizomycotina</taxon>
        <taxon>Sordariomycetes</taxon>
        <taxon>Sordariomycetidae</taxon>
        <taxon>Sordariales</taxon>
        <taxon>Lasiosphaeriaceae</taxon>
        <taxon>Lasiosphaeria</taxon>
    </lineage>
</organism>
<dbReference type="EMBL" id="JAULSN010000002">
    <property type="protein sequence ID" value="KAK3379256.1"/>
    <property type="molecule type" value="Genomic_DNA"/>
</dbReference>
<keyword evidence="1" id="KW-1133">Transmembrane helix</keyword>